<dbReference type="SUPFAM" id="SSF47240">
    <property type="entry name" value="Ferritin-like"/>
    <property type="match status" value="1"/>
</dbReference>
<dbReference type="KEGG" id="cavi:CAV_1722"/>
<feature type="signal peptide" evidence="1">
    <location>
        <begin position="1"/>
        <end position="17"/>
    </location>
</feature>
<dbReference type="Gene3D" id="1.20.1260.10">
    <property type="match status" value="2"/>
</dbReference>
<dbReference type="InterPro" id="IPR012347">
    <property type="entry name" value="Ferritin-like"/>
</dbReference>
<feature type="chain" id="PRO_5012736470" evidence="1">
    <location>
        <begin position="18"/>
        <end position="227"/>
    </location>
</feature>
<dbReference type="InterPro" id="IPR005183">
    <property type="entry name" value="DUF305_CopM-like"/>
</dbReference>
<name>A0A222MZ98_9BACT</name>
<evidence type="ECO:0000313" key="3">
    <source>
        <dbReference type="EMBL" id="ASQ31313.1"/>
    </source>
</evidence>
<dbReference type="PANTHER" id="PTHR36933">
    <property type="entry name" value="SLL0788 PROTEIN"/>
    <property type="match status" value="1"/>
</dbReference>
<sequence>MKKIIYALVFATSFVFASCPYCLKEHSAIEHMNLHSHHAHKHHKHHGKASRQPTSQLILDLMHGAMMKTTFVESKDVEKDFLANMIPHHQGAIDSSKELLKHTKNETLKQIANNIIKAQEAEIKEFSDILNKKDYKQTKISDKDYEKFVTDEKAIMHRMMSSMHSVKPSSDIDKDFLKAMIEHHQGAVDVSKQILEYSKDEKVREIASRIIKDQEKEIKDFQELLQK</sequence>
<evidence type="ECO:0000313" key="4">
    <source>
        <dbReference type="Proteomes" id="UP000201169"/>
    </source>
</evidence>
<evidence type="ECO:0000259" key="2">
    <source>
        <dbReference type="Pfam" id="PF03713"/>
    </source>
</evidence>
<dbReference type="InterPro" id="IPR009078">
    <property type="entry name" value="Ferritin-like_SF"/>
</dbReference>
<dbReference type="RefSeq" id="WP_245807411.1">
    <property type="nucleotide sequence ID" value="NZ_CP022347.1"/>
</dbReference>
<keyword evidence="1" id="KW-0732">Signal</keyword>
<dbReference type="Pfam" id="PF03713">
    <property type="entry name" value="DUF305"/>
    <property type="match status" value="1"/>
</dbReference>
<reference evidence="3 4" key="1">
    <citation type="submission" date="2017-07" db="EMBL/GenBank/DDBJ databases">
        <title>Analysis of two Campylobacter avium genomes and identification of a novel hippuricase gene.</title>
        <authorList>
            <person name="Miller W.G."/>
            <person name="Chapman M.H."/>
            <person name="Yee E."/>
            <person name="Revez J."/>
            <person name="Bono J.L."/>
            <person name="Rossi M."/>
        </authorList>
    </citation>
    <scope>NUCLEOTIDE SEQUENCE [LARGE SCALE GENOMIC DNA]</scope>
    <source>
        <strain evidence="3 4">LMG 24591</strain>
    </source>
</reference>
<gene>
    <name evidence="3" type="ORF">CAV_1722</name>
</gene>
<dbReference type="AlphaFoldDB" id="A0A222MZ98"/>
<feature type="domain" description="DUF305" evidence="2">
    <location>
        <begin position="79"/>
        <end position="225"/>
    </location>
</feature>
<keyword evidence="4" id="KW-1185">Reference proteome</keyword>
<dbReference type="PANTHER" id="PTHR36933:SF1">
    <property type="entry name" value="SLL0788 PROTEIN"/>
    <property type="match status" value="1"/>
</dbReference>
<organism evidence="3 4">
    <name type="scientific">Campylobacter avium LMG 24591</name>
    <dbReference type="NCBI Taxonomy" id="522484"/>
    <lineage>
        <taxon>Bacteria</taxon>
        <taxon>Pseudomonadati</taxon>
        <taxon>Campylobacterota</taxon>
        <taxon>Epsilonproteobacteria</taxon>
        <taxon>Campylobacterales</taxon>
        <taxon>Campylobacteraceae</taxon>
        <taxon>Campylobacter</taxon>
    </lineage>
</organism>
<dbReference type="PROSITE" id="PS51257">
    <property type="entry name" value="PROKAR_LIPOPROTEIN"/>
    <property type="match status" value="1"/>
</dbReference>
<evidence type="ECO:0000256" key="1">
    <source>
        <dbReference type="SAM" id="SignalP"/>
    </source>
</evidence>
<protein>
    <submittedName>
        <fullName evidence="3">DUF305 domain protein</fullName>
    </submittedName>
</protein>
<proteinExistence type="predicted"/>
<dbReference type="Proteomes" id="UP000201169">
    <property type="component" value="Chromosome"/>
</dbReference>
<accession>A0A222MZ98</accession>
<dbReference type="EMBL" id="CP022347">
    <property type="protein sequence ID" value="ASQ31313.1"/>
    <property type="molecule type" value="Genomic_DNA"/>
</dbReference>